<gene>
    <name evidence="6" type="ORF">FHS79_000303</name>
</gene>
<dbReference type="PRINTS" id="PR00080">
    <property type="entry name" value="SDRFAMILY"/>
</dbReference>
<feature type="region of interest" description="Disordered" evidence="4">
    <location>
        <begin position="282"/>
        <end position="306"/>
    </location>
</feature>
<keyword evidence="5" id="KW-0812">Transmembrane</keyword>
<dbReference type="GO" id="GO:0016491">
    <property type="term" value="F:oxidoreductase activity"/>
    <property type="evidence" value="ECO:0007669"/>
    <property type="project" value="UniProtKB-KW"/>
</dbReference>
<evidence type="ECO:0000256" key="2">
    <source>
        <dbReference type="ARBA" id="ARBA00023002"/>
    </source>
</evidence>
<evidence type="ECO:0000313" key="7">
    <source>
        <dbReference type="Proteomes" id="UP000538147"/>
    </source>
</evidence>
<dbReference type="RefSeq" id="WP_184194318.1">
    <property type="nucleotide sequence ID" value="NZ_JACIIV010000002.1"/>
</dbReference>
<keyword evidence="5" id="KW-0472">Membrane</keyword>
<dbReference type="NCBIfam" id="NF005495">
    <property type="entry name" value="PRK07109.1"/>
    <property type="match status" value="1"/>
</dbReference>
<dbReference type="InterPro" id="IPR036291">
    <property type="entry name" value="NAD(P)-bd_dom_sf"/>
</dbReference>
<evidence type="ECO:0000256" key="1">
    <source>
        <dbReference type="ARBA" id="ARBA00006484"/>
    </source>
</evidence>
<dbReference type="Gene3D" id="3.40.50.720">
    <property type="entry name" value="NAD(P)-binding Rossmann-like Domain"/>
    <property type="match status" value="1"/>
</dbReference>
<dbReference type="Pfam" id="PF00106">
    <property type="entry name" value="adh_short"/>
    <property type="match status" value="1"/>
</dbReference>
<sequence>MPISLKPLAQQRLVITGATSGIGLAIAEAAVEAGARVLLAARNADALAEIKQRLDSRQLADKVVTLAVDVADPDYAERLVAEARTRFGGFDTWINDAAAATFGTLAETPIEDHRRVFEVGYWGTVTGSLAALAHLRAKSPNSGLNGGPNGSGAIINIGSVLSNRAMIQQGPYSAMKHAVKGFTDALRTEIMEAELPISVTLIKPAAMHTPYPDHARNRMDTPAKLPPVVYDPRLVARAVLFAAETPRRELTVGGFGAGAALGDMLFPGLLDKAMALFGTRVQQTDRETPPETEDNLYEARSDGNIENDEPQYVRRQSLWLEAQLRPLAAVGIAGAGLGLLVAGLAAARHRAPDRAARRARYFARYRK</sequence>
<dbReference type="PRINTS" id="PR00081">
    <property type="entry name" value="GDHRDH"/>
</dbReference>
<keyword evidence="5" id="KW-1133">Transmembrane helix</keyword>
<dbReference type="PANTHER" id="PTHR44196">
    <property type="entry name" value="DEHYDROGENASE/REDUCTASE SDR FAMILY MEMBER 7B"/>
    <property type="match status" value="1"/>
</dbReference>
<evidence type="ECO:0000313" key="6">
    <source>
        <dbReference type="EMBL" id="MBB6226150.1"/>
    </source>
</evidence>
<protein>
    <submittedName>
        <fullName evidence="6">Short-subunit dehydrogenase</fullName>
    </submittedName>
</protein>
<evidence type="ECO:0000256" key="3">
    <source>
        <dbReference type="RuleBase" id="RU000363"/>
    </source>
</evidence>
<comment type="caution">
    <text evidence="6">The sequence shown here is derived from an EMBL/GenBank/DDBJ whole genome shotgun (WGS) entry which is preliminary data.</text>
</comment>
<dbReference type="PANTHER" id="PTHR44196:SF1">
    <property type="entry name" value="DEHYDROGENASE_REDUCTASE SDR FAMILY MEMBER 7B"/>
    <property type="match status" value="1"/>
</dbReference>
<name>A0A841L155_9SPHN</name>
<keyword evidence="2" id="KW-0560">Oxidoreductase</keyword>
<reference evidence="6 7" key="1">
    <citation type="submission" date="2020-08" db="EMBL/GenBank/DDBJ databases">
        <title>Genomic Encyclopedia of Type Strains, Phase IV (KMG-IV): sequencing the most valuable type-strain genomes for metagenomic binning, comparative biology and taxonomic classification.</title>
        <authorList>
            <person name="Goeker M."/>
        </authorList>
    </citation>
    <scope>NUCLEOTIDE SEQUENCE [LARGE SCALE GENOMIC DNA]</scope>
    <source>
        <strain evidence="6 7">DSM 102189</strain>
    </source>
</reference>
<dbReference type="SUPFAM" id="SSF51735">
    <property type="entry name" value="NAD(P)-binding Rossmann-fold domains"/>
    <property type="match status" value="1"/>
</dbReference>
<dbReference type="EMBL" id="JACIIV010000002">
    <property type="protein sequence ID" value="MBB6226150.1"/>
    <property type="molecule type" value="Genomic_DNA"/>
</dbReference>
<dbReference type="GO" id="GO:0016020">
    <property type="term" value="C:membrane"/>
    <property type="evidence" value="ECO:0007669"/>
    <property type="project" value="TreeGrafter"/>
</dbReference>
<comment type="similarity">
    <text evidence="1 3">Belongs to the short-chain dehydrogenases/reductases (SDR) family.</text>
</comment>
<proteinExistence type="inferred from homology"/>
<organism evidence="6 7">
    <name type="scientific">Polymorphobacter multimanifer</name>
    <dbReference type="NCBI Taxonomy" id="1070431"/>
    <lineage>
        <taxon>Bacteria</taxon>
        <taxon>Pseudomonadati</taxon>
        <taxon>Pseudomonadota</taxon>
        <taxon>Alphaproteobacteria</taxon>
        <taxon>Sphingomonadales</taxon>
        <taxon>Sphingosinicellaceae</taxon>
        <taxon>Polymorphobacter</taxon>
    </lineage>
</organism>
<feature type="transmembrane region" description="Helical" evidence="5">
    <location>
        <begin position="327"/>
        <end position="347"/>
    </location>
</feature>
<dbReference type="InterPro" id="IPR002347">
    <property type="entry name" value="SDR_fam"/>
</dbReference>
<evidence type="ECO:0000256" key="4">
    <source>
        <dbReference type="SAM" id="MobiDB-lite"/>
    </source>
</evidence>
<evidence type="ECO:0000256" key="5">
    <source>
        <dbReference type="SAM" id="Phobius"/>
    </source>
</evidence>
<accession>A0A841L155</accession>
<dbReference type="Proteomes" id="UP000538147">
    <property type="component" value="Unassembled WGS sequence"/>
</dbReference>
<keyword evidence="7" id="KW-1185">Reference proteome</keyword>
<dbReference type="AlphaFoldDB" id="A0A841L155"/>